<dbReference type="Gene3D" id="1.10.555.10">
    <property type="entry name" value="Rho GTPase activation protein"/>
    <property type="match status" value="1"/>
</dbReference>
<reference evidence="4" key="1">
    <citation type="submission" date="2017-11" db="EMBL/GenBank/DDBJ databases">
        <authorList>
            <person name="Lima N.C."/>
            <person name="Parody-Merino A.M."/>
            <person name="Battley P.F."/>
            <person name="Fidler A.E."/>
            <person name="Prosdocimi F."/>
        </authorList>
    </citation>
    <scope>NUCLEOTIDE SEQUENCE [LARGE SCALE GENOMIC DNA]</scope>
</reference>
<reference evidence="4" key="2">
    <citation type="submission" date="2017-12" db="EMBL/GenBank/DDBJ databases">
        <title>Genome sequence of the Bar-tailed Godwit (Limosa lapponica baueri).</title>
        <authorList>
            <person name="Lima N.C.B."/>
            <person name="Parody-Merino A.M."/>
            <person name="Battley P.F."/>
            <person name="Fidler A.E."/>
            <person name="Prosdocimi F."/>
        </authorList>
    </citation>
    <scope>NUCLEOTIDE SEQUENCE [LARGE SCALE GENOMIC DNA]</scope>
</reference>
<protein>
    <recommendedName>
        <fullName evidence="2">Rho-GAP domain-containing protein</fullName>
    </recommendedName>
</protein>
<dbReference type="AlphaFoldDB" id="A0A2I0UAK0"/>
<dbReference type="SUPFAM" id="SSF48350">
    <property type="entry name" value="GTPase activation domain, GAP"/>
    <property type="match status" value="1"/>
</dbReference>
<evidence type="ECO:0000259" key="2">
    <source>
        <dbReference type="PROSITE" id="PS50238"/>
    </source>
</evidence>
<dbReference type="PROSITE" id="PS50238">
    <property type="entry name" value="RHOGAP"/>
    <property type="match status" value="1"/>
</dbReference>
<feature type="region of interest" description="Disordered" evidence="1">
    <location>
        <begin position="77"/>
        <end position="96"/>
    </location>
</feature>
<dbReference type="OrthoDB" id="416454at2759"/>
<dbReference type="Pfam" id="PF03372">
    <property type="entry name" value="Exo_endo_phos"/>
    <property type="match status" value="1"/>
</dbReference>
<organism evidence="3 4">
    <name type="scientific">Limosa lapponica baueri</name>
    <dbReference type="NCBI Taxonomy" id="1758121"/>
    <lineage>
        <taxon>Eukaryota</taxon>
        <taxon>Metazoa</taxon>
        <taxon>Chordata</taxon>
        <taxon>Craniata</taxon>
        <taxon>Vertebrata</taxon>
        <taxon>Euteleostomi</taxon>
        <taxon>Archelosauria</taxon>
        <taxon>Archosauria</taxon>
        <taxon>Dinosauria</taxon>
        <taxon>Saurischia</taxon>
        <taxon>Theropoda</taxon>
        <taxon>Coelurosauria</taxon>
        <taxon>Aves</taxon>
        <taxon>Neognathae</taxon>
        <taxon>Neoaves</taxon>
        <taxon>Charadriiformes</taxon>
        <taxon>Scolopacidae</taxon>
        <taxon>Limosa</taxon>
    </lineage>
</organism>
<name>A0A2I0UAK0_LIMLA</name>
<proteinExistence type="predicted"/>
<dbReference type="InterPro" id="IPR008936">
    <property type="entry name" value="Rho_GTPase_activation_prot"/>
</dbReference>
<dbReference type="InterPro" id="IPR005135">
    <property type="entry name" value="Endo/exonuclease/phosphatase"/>
</dbReference>
<evidence type="ECO:0000313" key="3">
    <source>
        <dbReference type="EMBL" id="PKU43055.1"/>
    </source>
</evidence>
<evidence type="ECO:0000256" key="1">
    <source>
        <dbReference type="SAM" id="MobiDB-lite"/>
    </source>
</evidence>
<dbReference type="SMART" id="SM00324">
    <property type="entry name" value="RhoGAP"/>
    <property type="match status" value="1"/>
</dbReference>
<accession>A0A2I0UAK0</accession>
<dbReference type="GO" id="GO:0007165">
    <property type="term" value="P:signal transduction"/>
    <property type="evidence" value="ECO:0007669"/>
    <property type="project" value="InterPro"/>
</dbReference>
<dbReference type="InterPro" id="IPR036691">
    <property type="entry name" value="Endo/exonu/phosph_ase_sf"/>
</dbReference>
<keyword evidence="4" id="KW-1185">Reference proteome</keyword>
<dbReference type="PANTHER" id="PTHR33332">
    <property type="entry name" value="REVERSE TRANSCRIPTASE DOMAIN-CONTAINING PROTEIN"/>
    <property type="match status" value="1"/>
</dbReference>
<dbReference type="InterPro" id="IPR000477">
    <property type="entry name" value="RT_dom"/>
</dbReference>
<dbReference type="GO" id="GO:0003824">
    <property type="term" value="F:catalytic activity"/>
    <property type="evidence" value="ECO:0007669"/>
    <property type="project" value="InterPro"/>
</dbReference>
<sequence length="980" mass="109838">MIRGMEHLPYGDRLRELGLFSLEKRRLRGDLIAAFQYLKGAYRRAGEGLFVRKCSDRTRGFQKKVKALKGFKLEVKGEGDKTRPNGSEPGGKGPRTGVKLRAQLKCIYTNACSMGNKQDELEAMVQQDSYDVVAFTETWWDESHNWNAEMNGYKLFRRNRRGRGVVLYIRECFDCIELDTSDDKVECLWIKMKGKANKGDFVLGVCYRPPNQDEEADEVFYKRLAEVSQSPAFVLIGDFNLPDICWKYNTAESRQARRFLECMEDNFLTQLVGEPTRGGTSLDLLFTNREGLVGDVVVRGSLGLSDHEMVKFSIIREINYPHAVQPPELEDKDREQNNTPVIHEEVVNDLLMHLDPHKSMGPDGIHPRVLRELAREVTKPLSIIYQQSWSTGERSPEEAGIDKCTLHWVKNWLDGHVQRVVINGVKSGWRPVTSGVPQGSVLEPVLFNIFIDDLDEGIECTLSKFADDTKLGGSVDLLEGRKALQRDLDRLDQWAKANGMRFNKAKCQVLHFSHNNPRQRYRLGEEWLESCPAEKYLGVLVDTRLSMSQQCAQVAKKANSILACIRNSVASRSREVIVPLYLALRPPEGVEGARVTQLPSIKVLLKDLRHRKAAMTIRSSSLERLVKGRVEASPKQQPPPIPFGSQVGLDHTAADKTRRRWYLPWPFAQQGTFTTAEMPGPLGSGSGGVLFGQPLEALCSQDGTLPQPIQDLLDLLHEHGPSTEGIFCLAADECTSWEPRDSGEEVHLQSQPASLLAVILKDFLRKIPSKLLEAELYTEWMNALQKISRQEKMSGLKEVASKLPKANLLLFKHLLALLHNISRNMATSRRTAHNLAIFVGPNLLSPPEEHTLPLDVLVKVTEKVTQLVEFLIKHQGELFEEEVAGLAGPSGASSCCTDRTPEDPIPGEEVKDPTLALVEPHEVLLCPALQPVQVTLGGGTALWSVGQPSQFGIISELAEDTLCPLVQVIDEYVEEDWAEY</sequence>
<dbReference type="Proteomes" id="UP000233556">
    <property type="component" value="Unassembled WGS sequence"/>
</dbReference>
<dbReference type="InterPro" id="IPR000198">
    <property type="entry name" value="RhoGAP_dom"/>
</dbReference>
<dbReference type="Gene3D" id="3.60.10.10">
    <property type="entry name" value="Endonuclease/exonuclease/phosphatase"/>
    <property type="match status" value="1"/>
</dbReference>
<gene>
    <name evidence="3" type="ORF">llap_6628</name>
</gene>
<evidence type="ECO:0000313" key="4">
    <source>
        <dbReference type="Proteomes" id="UP000233556"/>
    </source>
</evidence>
<dbReference type="SUPFAM" id="SSF56219">
    <property type="entry name" value="DNase I-like"/>
    <property type="match status" value="1"/>
</dbReference>
<dbReference type="Pfam" id="PF00620">
    <property type="entry name" value="RhoGAP"/>
    <property type="match status" value="1"/>
</dbReference>
<feature type="domain" description="Rho-GAP" evidence="2">
    <location>
        <begin position="693"/>
        <end position="879"/>
    </location>
</feature>
<dbReference type="EMBL" id="KZ505935">
    <property type="protein sequence ID" value="PKU43055.1"/>
    <property type="molecule type" value="Genomic_DNA"/>
</dbReference>
<dbReference type="Pfam" id="PF00078">
    <property type="entry name" value="RVT_1"/>
    <property type="match status" value="1"/>
</dbReference>